<evidence type="ECO:0000313" key="13">
    <source>
        <dbReference type="Proteomes" id="UP000886885"/>
    </source>
</evidence>
<evidence type="ECO:0000256" key="9">
    <source>
        <dbReference type="PROSITE-ProRule" id="PRU00024"/>
    </source>
</evidence>
<keyword evidence="5" id="KW-0862">Zinc</keyword>
<dbReference type="AlphaFoldDB" id="A0A8X7ZF35"/>
<comment type="caution">
    <text evidence="12">The sequence shown here is derived from an EMBL/GenBank/DDBJ whole genome shotgun (WGS) entry which is preliminary data.</text>
</comment>
<dbReference type="SMART" id="SM00336">
    <property type="entry name" value="BBOX"/>
    <property type="match status" value="2"/>
</dbReference>
<keyword evidence="8" id="KW-0539">Nucleus</keyword>
<dbReference type="PROSITE" id="PS50119">
    <property type="entry name" value="ZF_BBOX"/>
    <property type="match status" value="1"/>
</dbReference>
<feature type="region of interest" description="Disordered" evidence="10">
    <location>
        <begin position="266"/>
        <end position="287"/>
    </location>
</feature>
<evidence type="ECO:0000256" key="3">
    <source>
        <dbReference type="ARBA" id="ARBA00022737"/>
    </source>
</evidence>
<dbReference type="InterPro" id="IPR000315">
    <property type="entry name" value="Znf_B-box"/>
</dbReference>
<evidence type="ECO:0000256" key="1">
    <source>
        <dbReference type="ARBA" id="ARBA00004123"/>
    </source>
</evidence>
<dbReference type="GO" id="GO:0006355">
    <property type="term" value="P:regulation of DNA-templated transcription"/>
    <property type="evidence" value="ECO:0007669"/>
    <property type="project" value="TreeGrafter"/>
</dbReference>
<evidence type="ECO:0000256" key="6">
    <source>
        <dbReference type="ARBA" id="ARBA00023015"/>
    </source>
</evidence>
<dbReference type="EMBL" id="JAAWWB010000014">
    <property type="protein sequence ID" value="KAG6767610.1"/>
    <property type="molecule type" value="Genomic_DNA"/>
</dbReference>
<keyword evidence="13" id="KW-1185">Reference proteome</keyword>
<feature type="domain" description="B box-type" evidence="11">
    <location>
        <begin position="114"/>
        <end position="161"/>
    </location>
</feature>
<evidence type="ECO:0000256" key="7">
    <source>
        <dbReference type="ARBA" id="ARBA00023163"/>
    </source>
</evidence>
<dbReference type="GO" id="GO:0008270">
    <property type="term" value="F:zinc ion binding"/>
    <property type="evidence" value="ECO:0007669"/>
    <property type="project" value="UniProtKB-KW"/>
</dbReference>
<evidence type="ECO:0000259" key="11">
    <source>
        <dbReference type="PROSITE" id="PS50119"/>
    </source>
</evidence>
<reference evidence="12" key="1">
    <citation type="journal article" date="2020" name="bioRxiv">
        <title>Hybrid origin of Populus tomentosa Carr. identified through genome sequencing and phylogenomic analysis.</title>
        <authorList>
            <person name="An X."/>
            <person name="Gao K."/>
            <person name="Chen Z."/>
            <person name="Li J."/>
            <person name="Yang X."/>
            <person name="Yang X."/>
            <person name="Zhou J."/>
            <person name="Guo T."/>
            <person name="Zhao T."/>
            <person name="Huang S."/>
            <person name="Miao D."/>
            <person name="Khan W.U."/>
            <person name="Rao P."/>
            <person name="Ye M."/>
            <person name="Lei B."/>
            <person name="Liao W."/>
            <person name="Wang J."/>
            <person name="Ji L."/>
            <person name="Li Y."/>
            <person name="Guo B."/>
            <person name="Mustafa N.S."/>
            <person name="Li S."/>
            <person name="Yun Q."/>
            <person name="Keller S.R."/>
            <person name="Mao J."/>
            <person name="Zhang R."/>
            <person name="Strauss S.H."/>
        </authorList>
    </citation>
    <scope>NUCLEOTIDE SEQUENCE</scope>
    <source>
        <strain evidence="12">GM15</strain>
        <tissue evidence="12">Leaf</tissue>
    </source>
</reference>
<dbReference type="Proteomes" id="UP000886885">
    <property type="component" value="Chromosome 7D"/>
</dbReference>
<dbReference type="InterPro" id="IPR001611">
    <property type="entry name" value="Leu-rich_rpt"/>
</dbReference>
<comment type="subcellular location">
    <subcellularLocation>
        <location evidence="1">Nucleus</location>
    </subcellularLocation>
</comment>
<protein>
    <recommendedName>
        <fullName evidence="11">B box-type domain-containing protein</fullName>
    </recommendedName>
</protein>
<keyword evidence="4 9" id="KW-0863">Zinc-finger</keyword>
<dbReference type="CDD" id="cd19821">
    <property type="entry name" value="Bbox1_BBX-like"/>
    <property type="match status" value="2"/>
</dbReference>
<keyword evidence="7" id="KW-0804">Transcription</keyword>
<evidence type="ECO:0000256" key="5">
    <source>
        <dbReference type="ARBA" id="ARBA00022833"/>
    </source>
</evidence>
<accession>A0A8X7ZF35</accession>
<evidence type="ECO:0000313" key="12">
    <source>
        <dbReference type="EMBL" id="KAG6767610.1"/>
    </source>
</evidence>
<dbReference type="PANTHER" id="PTHR31832:SF41">
    <property type="entry name" value="B-BOX ZINC FINGER PROTEIN 24"/>
    <property type="match status" value="1"/>
</dbReference>
<keyword evidence="2" id="KW-0479">Metal-binding</keyword>
<sequence length="656" mass="73685">MTITDQVCPVMASSLSGHGRQHSLRQFSDTWEDSYESNYRNARRAFLSSYHFSEENGIRDKLRRSVKEINEVVRGVVSDIREEICKRRIRIKAFGFSLGLPCLILSSFESAQEKMKIQCDVCEKAPATVICCADEAALCEKCDIEVHAANKLASKHQRLLLQCLSNKLPPCDICQVISFLTFVWNLSMFIHLSMLTLSSKKSQDGEKSQGIIADREKAAFIFCVEDRALLCRDCDEPIHSAGSLSANHQRFLATGIRVALSSSCSKDTQKSSLEPPNQSEQQTSKLPWQHASSFGSSWAVDDFLQFSDIEESTDKKEQLGLGEFDWLADMGLFSEQLPQEALAAAEVPQLPISPPTNVNSYRPPKFSMPHKKPRIEIDDDEFTLSLEMQIGRNAALNVKLHRLGFVLANLKLDVKEMFCTIQWRAHEMVEKEIAPFLAKLPLLNTLDLSGNNLKGIVPHLPINLRRLSMSYNVLSGHISPASVFKHLTVLDLSDHRLSSPIPQEIPTLPMVVRLNIPTNKFTEMEVIPYTLGQIYSLRVLDAHANWLHGHPPISLANVARLSSIDLSHNQFSGRIPVEYGPKGSSWKILFLEDNFLTENPPPQFIDRTVAVCNSLARNCLRCPLNIRFCRGQRPGLVCWAARSQDLRSNHIHSGSS</sequence>
<dbReference type="OrthoDB" id="153872at2759"/>
<evidence type="ECO:0000256" key="10">
    <source>
        <dbReference type="SAM" id="MobiDB-lite"/>
    </source>
</evidence>
<dbReference type="GO" id="GO:0005634">
    <property type="term" value="C:nucleus"/>
    <property type="evidence" value="ECO:0007669"/>
    <property type="project" value="UniProtKB-SubCell"/>
</dbReference>
<dbReference type="InterPro" id="IPR051979">
    <property type="entry name" value="B-box_zinc_finger"/>
</dbReference>
<proteinExistence type="predicted"/>
<evidence type="ECO:0000256" key="4">
    <source>
        <dbReference type="ARBA" id="ARBA00022771"/>
    </source>
</evidence>
<dbReference type="PANTHER" id="PTHR31832">
    <property type="entry name" value="B-BOX ZINC FINGER PROTEIN 22"/>
    <property type="match status" value="1"/>
</dbReference>
<organism evidence="12 13">
    <name type="scientific">Populus tomentosa</name>
    <name type="common">Chinese white poplar</name>
    <dbReference type="NCBI Taxonomy" id="118781"/>
    <lineage>
        <taxon>Eukaryota</taxon>
        <taxon>Viridiplantae</taxon>
        <taxon>Streptophyta</taxon>
        <taxon>Embryophyta</taxon>
        <taxon>Tracheophyta</taxon>
        <taxon>Spermatophyta</taxon>
        <taxon>Magnoliopsida</taxon>
        <taxon>eudicotyledons</taxon>
        <taxon>Gunneridae</taxon>
        <taxon>Pentapetalae</taxon>
        <taxon>rosids</taxon>
        <taxon>fabids</taxon>
        <taxon>Malpighiales</taxon>
        <taxon>Salicaceae</taxon>
        <taxon>Saliceae</taxon>
        <taxon>Populus</taxon>
    </lineage>
</organism>
<evidence type="ECO:0000256" key="2">
    <source>
        <dbReference type="ARBA" id="ARBA00022723"/>
    </source>
</evidence>
<keyword evidence="6" id="KW-0805">Transcription regulation</keyword>
<dbReference type="InterPro" id="IPR049808">
    <property type="entry name" value="CONSTANS-like_Bbox1"/>
</dbReference>
<dbReference type="GO" id="GO:0009640">
    <property type="term" value="P:photomorphogenesis"/>
    <property type="evidence" value="ECO:0007669"/>
    <property type="project" value="TreeGrafter"/>
</dbReference>
<name>A0A8X7ZF35_POPTO</name>
<feature type="compositionally biased region" description="Polar residues" evidence="10">
    <location>
        <begin position="274"/>
        <end position="287"/>
    </location>
</feature>
<dbReference type="Pfam" id="PF00560">
    <property type="entry name" value="LRR_1"/>
    <property type="match status" value="2"/>
</dbReference>
<keyword evidence="3" id="KW-0677">Repeat</keyword>
<gene>
    <name evidence="12" type="ORF">POTOM_028821</name>
</gene>
<evidence type="ECO:0000256" key="8">
    <source>
        <dbReference type="ARBA" id="ARBA00023242"/>
    </source>
</evidence>